<dbReference type="EMBL" id="BJCE01000026">
    <property type="protein sequence ID" value="GCL36077.1"/>
    <property type="molecule type" value="Genomic_DNA"/>
</dbReference>
<accession>A0A479ZU88</accession>
<name>A0A479ZU88_9CYAN</name>
<keyword evidence="2" id="KW-1185">Reference proteome</keyword>
<gene>
    <name evidence="1" type="ORF">SR1949_11770</name>
</gene>
<dbReference type="Proteomes" id="UP000300142">
    <property type="component" value="Unassembled WGS sequence"/>
</dbReference>
<proteinExistence type="predicted"/>
<sequence>MVQDLLICLQEATLYFIFRRSWLPKHPDECFVNLPCGCQNPGKEMKCEDCPYLESCFSSWKLHQQYLQQKTKFSSLRR</sequence>
<reference evidence="2" key="1">
    <citation type="submission" date="2019-02" db="EMBL/GenBank/DDBJ databases">
        <title>Draft genome sequence of Sphaerospermopsis reniformis NIES-1949.</title>
        <authorList>
            <person name="Yamaguchi H."/>
            <person name="Suzuki S."/>
            <person name="Kawachi M."/>
        </authorList>
    </citation>
    <scope>NUCLEOTIDE SEQUENCE [LARGE SCALE GENOMIC DNA]</scope>
    <source>
        <strain evidence="2">NIES-1949</strain>
    </source>
</reference>
<comment type="caution">
    <text evidence="1">The sequence shown here is derived from an EMBL/GenBank/DDBJ whole genome shotgun (WGS) entry which is preliminary data.</text>
</comment>
<protein>
    <submittedName>
        <fullName evidence="1">Uncharacterized protein</fullName>
    </submittedName>
</protein>
<evidence type="ECO:0000313" key="2">
    <source>
        <dbReference type="Proteomes" id="UP000300142"/>
    </source>
</evidence>
<evidence type="ECO:0000313" key="1">
    <source>
        <dbReference type="EMBL" id="GCL36077.1"/>
    </source>
</evidence>
<organism evidence="1 2">
    <name type="scientific">Sphaerospermopsis reniformis</name>
    <dbReference type="NCBI Taxonomy" id="531300"/>
    <lineage>
        <taxon>Bacteria</taxon>
        <taxon>Bacillati</taxon>
        <taxon>Cyanobacteriota</taxon>
        <taxon>Cyanophyceae</taxon>
        <taxon>Nostocales</taxon>
        <taxon>Aphanizomenonaceae</taxon>
        <taxon>Sphaerospermopsis</taxon>
    </lineage>
</organism>
<dbReference type="AlphaFoldDB" id="A0A479ZU88"/>